<dbReference type="SUPFAM" id="SSF48452">
    <property type="entry name" value="TPR-like"/>
    <property type="match status" value="1"/>
</dbReference>
<keyword evidence="1" id="KW-0802">TPR repeat</keyword>
<feature type="chain" id="PRO_5002437104" evidence="2">
    <location>
        <begin position="18"/>
        <end position="503"/>
    </location>
</feature>
<comment type="caution">
    <text evidence="3">The sequence shown here is derived from an EMBL/GenBank/DDBJ whole genome shotgun (WGS) entry which is preliminary data.</text>
</comment>
<dbReference type="InterPro" id="IPR019734">
    <property type="entry name" value="TPR_rpt"/>
</dbReference>
<dbReference type="Pfam" id="PF13181">
    <property type="entry name" value="TPR_8"/>
    <property type="match status" value="2"/>
</dbReference>
<accession>A0A0F0CQ28</accession>
<feature type="repeat" description="TPR" evidence="1">
    <location>
        <begin position="62"/>
        <end position="95"/>
    </location>
</feature>
<keyword evidence="4" id="KW-1185">Reference proteome</keyword>
<organism evidence="3 4">
    <name type="scientific">Candidatus Omnitrophus magneticus</name>
    <dbReference type="NCBI Taxonomy" id="1609969"/>
    <lineage>
        <taxon>Bacteria</taxon>
        <taxon>Pseudomonadati</taxon>
        <taxon>Candidatus Omnitrophota</taxon>
        <taxon>Candidatus Omnitrophus</taxon>
    </lineage>
</organism>
<gene>
    <name evidence="3" type="ORF">OMAG_002036</name>
</gene>
<dbReference type="AlphaFoldDB" id="A0A0F0CQ28"/>
<evidence type="ECO:0000256" key="2">
    <source>
        <dbReference type="SAM" id="SignalP"/>
    </source>
</evidence>
<dbReference type="Gene3D" id="1.25.40.10">
    <property type="entry name" value="Tetratricopeptide repeat domain"/>
    <property type="match status" value="2"/>
</dbReference>
<keyword evidence="2" id="KW-0732">Signal</keyword>
<dbReference type="PROSITE" id="PS50005">
    <property type="entry name" value="TPR"/>
    <property type="match status" value="1"/>
</dbReference>
<name>A0A0F0CQ28_9BACT</name>
<reference evidence="3 4" key="1">
    <citation type="submission" date="2015-02" db="EMBL/GenBank/DDBJ databases">
        <title>Single-cell genomics of uncultivated deep-branching MTB reveals a conserved set of magnetosome genes.</title>
        <authorList>
            <person name="Kolinko S."/>
            <person name="Richter M."/>
            <person name="Glockner F.O."/>
            <person name="Brachmann A."/>
            <person name="Schuler D."/>
        </authorList>
    </citation>
    <scope>NUCLEOTIDE SEQUENCE [LARGE SCALE GENOMIC DNA]</scope>
    <source>
        <strain evidence="3">SKK-01</strain>
    </source>
</reference>
<dbReference type="Proteomes" id="UP000033428">
    <property type="component" value="Unassembled WGS sequence"/>
</dbReference>
<dbReference type="SMART" id="SM00028">
    <property type="entry name" value="TPR"/>
    <property type="match status" value="3"/>
</dbReference>
<proteinExistence type="predicted"/>
<evidence type="ECO:0000313" key="4">
    <source>
        <dbReference type="Proteomes" id="UP000033428"/>
    </source>
</evidence>
<sequence length="503" mass="57479">MKFYKLLLIFSTLIIFANVISSLASDEPDKTLQKAIWNYKHENYEESYDALLKLLKENPNSSIIAYYLGMVSKKLEKYDTAKTYFEKSITLSPKIKNAILELMDLDYKKGKFNDVSKWIAVAEKENIFPAQTSFFKGLLLLKESKDIDSAIKYLEQAKTIDPSLTQTVDYHLGMACIKKQNISDAKQFFKNVIVEGKNSNLATFAEQYLSAIARKEDISKPLHGNISTTVQYDDNVILSPDENIIAISPGNTDDFRAVYTLDGTYNIKLNETVNNKFGYALYAAKQFDLGFYDMLSHTFFTQPSISNNDILINFPCDYTYLTINDKGYLSSAGIGSEINKKLDASNMGQIGAGYKYKDFLWPALLAGENKDSNEYSVYGAWFYFFQDNKAFVSGKYTINYDNTEESNWRYLGNKFSAVTAFPIIEKVKAGTLIDLCFQNFTDTNLLYYQKRHDIVASCSSFLLIDIFKNTELKISYTFINDSSNIQIYTYKRNIYSAGVKYKF</sequence>
<protein>
    <submittedName>
        <fullName evidence="3">Uncharacterized protein</fullName>
    </submittedName>
</protein>
<feature type="signal peptide" evidence="2">
    <location>
        <begin position="1"/>
        <end position="17"/>
    </location>
</feature>
<dbReference type="EMBL" id="JYNY01000403">
    <property type="protein sequence ID" value="KJJ84119.1"/>
    <property type="molecule type" value="Genomic_DNA"/>
</dbReference>
<dbReference type="InterPro" id="IPR011990">
    <property type="entry name" value="TPR-like_helical_dom_sf"/>
</dbReference>
<evidence type="ECO:0000256" key="1">
    <source>
        <dbReference type="PROSITE-ProRule" id="PRU00339"/>
    </source>
</evidence>
<evidence type="ECO:0000313" key="3">
    <source>
        <dbReference type="EMBL" id="KJJ84119.1"/>
    </source>
</evidence>